<dbReference type="PANTHER" id="PTHR23427:SF2">
    <property type="entry name" value="SURFEIT LOCUS PROTEIN 1"/>
    <property type="match status" value="1"/>
</dbReference>
<evidence type="ECO:0000256" key="5">
    <source>
        <dbReference type="ARBA" id="ARBA00023136"/>
    </source>
</evidence>
<sequence length="341" mass="35647">MSPAVRRAVGLVLVGVLVAVVCTFLGRWQWNRHVWRDGQIAIVDHNYSAAPVPIRDLLPTTSTPVPAEKVWHPVSVVGHYLPDATVLLRNRPSDDGPVYHVLVPFVVEDSSAGTAGAPTDAGAVLLVDRGWVQTGANGSVGVTPPAPPSGTVDVTVRLRQDEPASRRGAPAGQVQAINVEQALAAGGSAVPVGAPAYAAYGGLVAESPAAASLPGALDAPDTDPGPHLSYAFQWWVFALGGLIGFSMLARRDLLEERAVDAEGEPDPADADDPLAVPEGVDGLWPTRGARRPAPQRRPAGGSRGDAPYRRGGRDEDYEDAVVDAQLGSPDDVVRPTGTPQR</sequence>
<dbReference type="InterPro" id="IPR002994">
    <property type="entry name" value="Surf1/Shy1"/>
</dbReference>
<evidence type="ECO:0000256" key="2">
    <source>
        <dbReference type="ARBA" id="ARBA00007165"/>
    </source>
</evidence>
<feature type="region of interest" description="Disordered" evidence="7">
    <location>
        <begin position="259"/>
        <end position="341"/>
    </location>
</feature>
<comment type="caution">
    <text evidence="6">Lacks conserved residue(s) required for the propagation of feature annotation.</text>
</comment>
<comment type="similarity">
    <text evidence="2 6">Belongs to the SURF1 family.</text>
</comment>
<name>A0ABT7SJV0_9CELL</name>
<reference evidence="8 9" key="1">
    <citation type="submission" date="2023-06" db="EMBL/GenBank/DDBJ databases">
        <title>Cellulomonas sp. MW4 Whole genome sequence.</title>
        <authorList>
            <person name="Park S."/>
        </authorList>
    </citation>
    <scope>NUCLEOTIDE SEQUENCE [LARGE SCALE GENOMIC DNA]</scope>
    <source>
        <strain evidence="8 9">MW4</strain>
    </source>
</reference>
<keyword evidence="6" id="KW-1003">Cell membrane</keyword>
<evidence type="ECO:0000256" key="1">
    <source>
        <dbReference type="ARBA" id="ARBA00004370"/>
    </source>
</evidence>
<evidence type="ECO:0000256" key="3">
    <source>
        <dbReference type="ARBA" id="ARBA00022692"/>
    </source>
</evidence>
<keyword evidence="4 6" id="KW-1133">Transmembrane helix</keyword>
<dbReference type="InterPro" id="IPR045214">
    <property type="entry name" value="Surf1/Surf4"/>
</dbReference>
<comment type="caution">
    <text evidence="8">The sequence shown here is derived from an EMBL/GenBank/DDBJ whole genome shotgun (WGS) entry which is preliminary data.</text>
</comment>
<gene>
    <name evidence="8" type="ORF">QRT04_16110</name>
</gene>
<feature type="transmembrane region" description="Helical" evidence="6">
    <location>
        <begin position="232"/>
        <end position="249"/>
    </location>
</feature>
<dbReference type="Pfam" id="PF02104">
    <property type="entry name" value="SURF1"/>
    <property type="match status" value="1"/>
</dbReference>
<evidence type="ECO:0000256" key="7">
    <source>
        <dbReference type="SAM" id="MobiDB-lite"/>
    </source>
</evidence>
<keyword evidence="3 6" id="KW-0812">Transmembrane</keyword>
<dbReference type="PANTHER" id="PTHR23427">
    <property type="entry name" value="SURFEIT LOCUS PROTEIN"/>
    <property type="match status" value="1"/>
</dbReference>
<organism evidence="8 9">
    <name type="scientific">Cellulomonas alba</name>
    <dbReference type="NCBI Taxonomy" id="3053467"/>
    <lineage>
        <taxon>Bacteria</taxon>
        <taxon>Bacillati</taxon>
        <taxon>Actinomycetota</taxon>
        <taxon>Actinomycetes</taxon>
        <taxon>Micrococcales</taxon>
        <taxon>Cellulomonadaceae</taxon>
        <taxon>Cellulomonas</taxon>
    </lineage>
</organism>
<dbReference type="EMBL" id="JAUCGQ010000003">
    <property type="protein sequence ID" value="MDM7856463.1"/>
    <property type="molecule type" value="Genomic_DNA"/>
</dbReference>
<evidence type="ECO:0000313" key="9">
    <source>
        <dbReference type="Proteomes" id="UP001529338"/>
    </source>
</evidence>
<dbReference type="Proteomes" id="UP001529338">
    <property type="component" value="Unassembled WGS sequence"/>
</dbReference>
<dbReference type="CDD" id="cd06662">
    <property type="entry name" value="SURF1"/>
    <property type="match status" value="1"/>
</dbReference>
<dbReference type="PROSITE" id="PS50895">
    <property type="entry name" value="SURF1"/>
    <property type="match status" value="1"/>
</dbReference>
<comment type="subcellular location">
    <subcellularLocation>
        <location evidence="6">Cell membrane</location>
        <topology evidence="6">Multi-pass membrane protein</topology>
    </subcellularLocation>
    <subcellularLocation>
        <location evidence="1">Membrane</location>
    </subcellularLocation>
</comment>
<protein>
    <recommendedName>
        <fullName evidence="6">SURF1-like protein</fullName>
    </recommendedName>
</protein>
<dbReference type="RefSeq" id="WP_289456654.1">
    <property type="nucleotide sequence ID" value="NZ_JAUCGQ010000003.1"/>
</dbReference>
<keyword evidence="9" id="KW-1185">Reference proteome</keyword>
<evidence type="ECO:0000313" key="8">
    <source>
        <dbReference type="EMBL" id="MDM7856463.1"/>
    </source>
</evidence>
<feature type="compositionally biased region" description="Acidic residues" evidence="7">
    <location>
        <begin position="261"/>
        <end position="272"/>
    </location>
</feature>
<evidence type="ECO:0000256" key="6">
    <source>
        <dbReference type="RuleBase" id="RU363076"/>
    </source>
</evidence>
<evidence type="ECO:0000256" key="4">
    <source>
        <dbReference type="ARBA" id="ARBA00022989"/>
    </source>
</evidence>
<proteinExistence type="inferred from homology"/>
<accession>A0ABT7SJV0</accession>
<keyword evidence="5 6" id="KW-0472">Membrane</keyword>